<sequence>MTTFTDLAPELVQLIGHWLISRDLRSLRLTCQVLSHDLLPLVFQSITLNTKQLDKDIVERLSFLASAPESILRLIRHVELGSLSPVRLPPLDQVHKRITLPDPLYIEHNLRKYLPIVLGSLQSTRSLKWIAHLTDQAWSQAIIVDSIGKLKNLSTLQMSLTFCVVSLPRDLLQHATSVSVTIGRQSHIPVGDLVEEFANCIARAPHITNLEFDRLVPVSDSIVSLDTLLTGSTEPMNLRRLALNYCLVRLEPQVQHLRQLSSLKLTHLPHTRSGSQIIDANSSYAEIWATLERNQIALQEISVDKVVPEFVTYLAGYSGLTSLEVKLPRDAGTVSNDEELASQFYTALHRHSKSLKRLAVYPVDSGPWCYHSVSELRQLIVKCNNLKSLLVVFVTDHDALSETKTTVFILSRPTTKKKDVSIRCYSDQWLDV</sequence>
<dbReference type="InParanoid" id="A0A409Y7U6"/>
<protein>
    <recommendedName>
        <fullName evidence="3">F-box domain-containing protein</fullName>
    </recommendedName>
</protein>
<evidence type="ECO:0000313" key="2">
    <source>
        <dbReference type="Proteomes" id="UP000284842"/>
    </source>
</evidence>
<organism evidence="1 2">
    <name type="scientific">Panaeolus cyanescens</name>
    <dbReference type="NCBI Taxonomy" id="181874"/>
    <lineage>
        <taxon>Eukaryota</taxon>
        <taxon>Fungi</taxon>
        <taxon>Dikarya</taxon>
        <taxon>Basidiomycota</taxon>
        <taxon>Agaricomycotina</taxon>
        <taxon>Agaricomycetes</taxon>
        <taxon>Agaricomycetidae</taxon>
        <taxon>Agaricales</taxon>
        <taxon>Agaricineae</taxon>
        <taxon>Galeropsidaceae</taxon>
        <taxon>Panaeolus</taxon>
    </lineage>
</organism>
<dbReference type="Proteomes" id="UP000284842">
    <property type="component" value="Unassembled WGS sequence"/>
</dbReference>
<name>A0A409Y7U6_9AGAR</name>
<evidence type="ECO:0008006" key="3">
    <source>
        <dbReference type="Google" id="ProtNLM"/>
    </source>
</evidence>
<comment type="caution">
    <text evidence="1">The sequence shown here is derived from an EMBL/GenBank/DDBJ whole genome shotgun (WGS) entry which is preliminary data.</text>
</comment>
<dbReference type="SUPFAM" id="SSF52047">
    <property type="entry name" value="RNI-like"/>
    <property type="match status" value="1"/>
</dbReference>
<proteinExistence type="predicted"/>
<dbReference type="OrthoDB" id="2931100at2759"/>
<dbReference type="EMBL" id="NHTK01001368">
    <property type="protein sequence ID" value="PPQ99162.1"/>
    <property type="molecule type" value="Genomic_DNA"/>
</dbReference>
<dbReference type="AlphaFoldDB" id="A0A409Y7U6"/>
<reference evidence="1 2" key="1">
    <citation type="journal article" date="2018" name="Evol. Lett.">
        <title>Horizontal gene cluster transfer increased hallucinogenic mushroom diversity.</title>
        <authorList>
            <person name="Reynolds H.T."/>
            <person name="Vijayakumar V."/>
            <person name="Gluck-Thaler E."/>
            <person name="Korotkin H.B."/>
            <person name="Matheny P.B."/>
            <person name="Slot J.C."/>
        </authorList>
    </citation>
    <scope>NUCLEOTIDE SEQUENCE [LARGE SCALE GENOMIC DNA]</scope>
    <source>
        <strain evidence="1 2">2629</strain>
    </source>
</reference>
<keyword evidence="2" id="KW-1185">Reference proteome</keyword>
<gene>
    <name evidence="1" type="ORF">CVT24_009352</name>
</gene>
<evidence type="ECO:0000313" key="1">
    <source>
        <dbReference type="EMBL" id="PPQ99162.1"/>
    </source>
</evidence>
<accession>A0A409Y7U6</accession>